<feature type="chain" id="PRO_5042998871" evidence="1">
    <location>
        <begin position="23"/>
        <end position="474"/>
    </location>
</feature>
<dbReference type="Proteomes" id="UP001301958">
    <property type="component" value="Unassembled WGS sequence"/>
</dbReference>
<dbReference type="EMBL" id="MU865305">
    <property type="protein sequence ID" value="KAK4229762.1"/>
    <property type="molecule type" value="Genomic_DNA"/>
</dbReference>
<proteinExistence type="predicted"/>
<gene>
    <name evidence="2" type="ORF">QBC38DRAFT_85162</name>
</gene>
<sequence>MYISTRTFVTVLLATLAHDASAAPHKRQEGAIPPEVLASQASSAAAAASSAAAANEAAASGGLRPLPGVQADEGAPVSLRPLPGLEGAGNVVAPPPVIAEPTAVVEAIVTPTEAAVVVPTSVESLRQLPGLNTEVAAAPSLAPLPSVATEVAAVESEAPAPVLIGTFSQIVAEETTSAAEIVETSIAAPVIVETSAAPEVVLPPVPSAPASIGSFSVIGADLLAAPATTTAESAAAEPTLAVPVLDAIAETTTGNAATASVGFFTPIQIASSAAATDLVAPVLTFPTLNQPIPIPTTGLVFTNTTVLGGVATGGVASPTGNLKPLPGLDGNGAAAGTLQPLPGVAGATGSLRPLPGVAGASGGLSPLPTDSSSETLLVDGSVTTSADGSAATDGVESVLTTLTTVDSNGQATTLVTAVAVTSSALDSEPTAAGAAPNNRTNNLVTAGASSAFEGKSLASLMSVLGGVVAVVLLL</sequence>
<reference evidence="2" key="2">
    <citation type="submission" date="2023-05" db="EMBL/GenBank/DDBJ databases">
        <authorList>
            <consortium name="Lawrence Berkeley National Laboratory"/>
            <person name="Steindorff A."/>
            <person name="Hensen N."/>
            <person name="Bonometti L."/>
            <person name="Westerberg I."/>
            <person name="Brannstrom I.O."/>
            <person name="Guillou S."/>
            <person name="Cros-Aarteil S."/>
            <person name="Calhoun S."/>
            <person name="Haridas S."/>
            <person name="Kuo A."/>
            <person name="Mondo S."/>
            <person name="Pangilinan J."/>
            <person name="Riley R."/>
            <person name="Labutti K."/>
            <person name="Andreopoulos B."/>
            <person name="Lipzen A."/>
            <person name="Chen C."/>
            <person name="Yanf M."/>
            <person name="Daum C."/>
            <person name="Ng V."/>
            <person name="Clum A."/>
            <person name="Ohm R."/>
            <person name="Martin F."/>
            <person name="Silar P."/>
            <person name="Natvig D."/>
            <person name="Lalanne C."/>
            <person name="Gautier V."/>
            <person name="Ament-Velasquez S.L."/>
            <person name="Kruys A."/>
            <person name="Hutchinson M.I."/>
            <person name="Powell A.J."/>
            <person name="Barry K."/>
            <person name="Miller A.N."/>
            <person name="Grigoriev I.V."/>
            <person name="Debuchy R."/>
            <person name="Gladieux P."/>
            <person name="Thoren M.H."/>
            <person name="Johannesson H."/>
        </authorList>
    </citation>
    <scope>NUCLEOTIDE SEQUENCE</scope>
    <source>
        <strain evidence="2">CBS 990.96</strain>
    </source>
</reference>
<feature type="signal peptide" evidence="1">
    <location>
        <begin position="1"/>
        <end position="22"/>
    </location>
</feature>
<evidence type="ECO:0000313" key="2">
    <source>
        <dbReference type="EMBL" id="KAK4229762.1"/>
    </source>
</evidence>
<name>A0AAN7BUT2_9PEZI</name>
<organism evidence="2 3">
    <name type="scientific">Podospora fimiseda</name>
    <dbReference type="NCBI Taxonomy" id="252190"/>
    <lineage>
        <taxon>Eukaryota</taxon>
        <taxon>Fungi</taxon>
        <taxon>Dikarya</taxon>
        <taxon>Ascomycota</taxon>
        <taxon>Pezizomycotina</taxon>
        <taxon>Sordariomycetes</taxon>
        <taxon>Sordariomycetidae</taxon>
        <taxon>Sordariales</taxon>
        <taxon>Podosporaceae</taxon>
        <taxon>Podospora</taxon>
    </lineage>
</organism>
<keyword evidence="3" id="KW-1185">Reference proteome</keyword>
<dbReference type="AlphaFoldDB" id="A0AAN7BUT2"/>
<evidence type="ECO:0000256" key="1">
    <source>
        <dbReference type="SAM" id="SignalP"/>
    </source>
</evidence>
<evidence type="ECO:0000313" key="3">
    <source>
        <dbReference type="Proteomes" id="UP001301958"/>
    </source>
</evidence>
<keyword evidence="1" id="KW-0732">Signal</keyword>
<protein>
    <submittedName>
        <fullName evidence="2">Uncharacterized protein</fullName>
    </submittedName>
</protein>
<comment type="caution">
    <text evidence="2">The sequence shown here is derived from an EMBL/GenBank/DDBJ whole genome shotgun (WGS) entry which is preliminary data.</text>
</comment>
<reference evidence="2" key="1">
    <citation type="journal article" date="2023" name="Mol. Phylogenet. Evol.">
        <title>Genome-scale phylogeny and comparative genomics of the fungal order Sordariales.</title>
        <authorList>
            <person name="Hensen N."/>
            <person name="Bonometti L."/>
            <person name="Westerberg I."/>
            <person name="Brannstrom I.O."/>
            <person name="Guillou S."/>
            <person name="Cros-Aarteil S."/>
            <person name="Calhoun S."/>
            <person name="Haridas S."/>
            <person name="Kuo A."/>
            <person name="Mondo S."/>
            <person name="Pangilinan J."/>
            <person name="Riley R."/>
            <person name="LaButti K."/>
            <person name="Andreopoulos B."/>
            <person name="Lipzen A."/>
            <person name="Chen C."/>
            <person name="Yan M."/>
            <person name="Daum C."/>
            <person name="Ng V."/>
            <person name="Clum A."/>
            <person name="Steindorff A."/>
            <person name="Ohm R.A."/>
            <person name="Martin F."/>
            <person name="Silar P."/>
            <person name="Natvig D.O."/>
            <person name="Lalanne C."/>
            <person name="Gautier V."/>
            <person name="Ament-Velasquez S.L."/>
            <person name="Kruys A."/>
            <person name="Hutchinson M.I."/>
            <person name="Powell A.J."/>
            <person name="Barry K."/>
            <person name="Miller A.N."/>
            <person name="Grigoriev I.V."/>
            <person name="Debuchy R."/>
            <person name="Gladieux P."/>
            <person name="Hiltunen Thoren M."/>
            <person name="Johannesson H."/>
        </authorList>
    </citation>
    <scope>NUCLEOTIDE SEQUENCE</scope>
    <source>
        <strain evidence="2">CBS 990.96</strain>
    </source>
</reference>
<accession>A0AAN7BUT2</accession>